<keyword evidence="2" id="KW-1185">Reference proteome</keyword>
<dbReference type="Proteomes" id="UP000242501">
    <property type="component" value="Unassembled WGS sequence"/>
</dbReference>
<accession>A0A1G6GYX5</accession>
<dbReference type="AlphaFoldDB" id="A0A1G6GYX5"/>
<dbReference type="EMBL" id="FMYL01000003">
    <property type="protein sequence ID" value="SDB86885.1"/>
    <property type="molecule type" value="Genomic_DNA"/>
</dbReference>
<reference evidence="2" key="1">
    <citation type="submission" date="2016-09" db="EMBL/GenBank/DDBJ databases">
        <authorList>
            <person name="Varghese N."/>
            <person name="Submissions S."/>
        </authorList>
    </citation>
    <scope>NUCLEOTIDE SEQUENCE [LARGE SCALE GENOMIC DNA]</scope>
    <source>
        <strain evidence="2">ANC 4422</strain>
    </source>
</reference>
<sequence length="206" mass="23548">MDTLAINSFTQPIDASFKQDGLETSLVSAFQYVFESMLQAQLQDLIDYGCPHIGSRDVVERFAKKDGLVVLRRDDATDRLMQIIFSNWSSMASARGLTFVEFVLTCLWQNHWTLTRLWHDLEKVKQYPRFLTDIPSENTFLTSRVNLYLSRDVALKEIIELSPIVRRLVPAHIVLKVIADELNTDIGDSVFGITVAGRGYHFFDLS</sequence>
<dbReference type="STRING" id="1219383.SAMN05421733_10316"/>
<dbReference type="OrthoDB" id="6683333at2"/>
<evidence type="ECO:0000313" key="1">
    <source>
        <dbReference type="EMBL" id="SDB86885.1"/>
    </source>
</evidence>
<proteinExistence type="predicted"/>
<evidence type="ECO:0000313" key="2">
    <source>
        <dbReference type="Proteomes" id="UP000242501"/>
    </source>
</evidence>
<dbReference type="RefSeq" id="WP_092746992.1">
    <property type="nucleotide sequence ID" value="NZ_FMYL01000003.1"/>
</dbReference>
<protein>
    <submittedName>
        <fullName evidence="1">Uncharacterized protein</fullName>
    </submittedName>
</protein>
<name>A0A1G6GYX5_9GAMM</name>
<organism evidence="1 2">
    <name type="scientific">Acinetobacter boissieri</name>
    <dbReference type="NCBI Taxonomy" id="1219383"/>
    <lineage>
        <taxon>Bacteria</taxon>
        <taxon>Pseudomonadati</taxon>
        <taxon>Pseudomonadota</taxon>
        <taxon>Gammaproteobacteria</taxon>
        <taxon>Moraxellales</taxon>
        <taxon>Moraxellaceae</taxon>
        <taxon>Acinetobacter</taxon>
    </lineage>
</organism>
<gene>
    <name evidence="1" type="ORF">SAMN05421733_10316</name>
</gene>